<dbReference type="Proteomes" id="UP001157161">
    <property type="component" value="Unassembled WGS sequence"/>
</dbReference>
<feature type="domain" description="FtsK" evidence="5">
    <location>
        <begin position="305"/>
        <end position="488"/>
    </location>
</feature>
<reference evidence="6" key="2">
    <citation type="submission" date="2023-02" db="EMBL/GenBank/DDBJ databases">
        <authorList>
            <person name="Sun Q."/>
            <person name="Mori K."/>
        </authorList>
    </citation>
    <scope>NUCLEOTIDE SEQUENCE</scope>
    <source>
        <strain evidence="6">NBRC 112290</strain>
    </source>
</reference>
<evidence type="ECO:0000313" key="7">
    <source>
        <dbReference type="Proteomes" id="UP001157161"/>
    </source>
</evidence>
<organism evidence="6 7">
    <name type="scientific">Litorihabitans aurantiacus</name>
    <dbReference type="NCBI Taxonomy" id="1930061"/>
    <lineage>
        <taxon>Bacteria</taxon>
        <taxon>Bacillati</taxon>
        <taxon>Actinomycetota</taxon>
        <taxon>Actinomycetes</taxon>
        <taxon>Micrococcales</taxon>
        <taxon>Beutenbergiaceae</taxon>
        <taxon>Litorihabitans</taxon>
    </lineage>
</organism>
<dbReference type="GO" id="GO:0003677">
    <property type="term" value="F:DNA binding"/>
    <property type="evidence" value="ECO:0007669"/>
    <property type="project" value="InterPro"/>
</dbReference>
<gene>
    <name evidence="6" type="ORF">GCM10025875_23560</name>
</gene>
<dbReference type="InterPro" id="IPR050206">
    <property type="entry name" value="FtsK/SpoIIIE/SftA"/>
</dbReference>
<dbReference type="InterPro" id="IPR025662">
    <property type="entry name" value="Sigma_54_int_dom_ATP-bd_1"/>
</dbReference>
<dbReference type="CDD" id="cd00267">
    <property type="entry name" value="ABC_ATPase"/>
    <property type="match status" value="1"/>
</dbReference>
<keyword evidence="7" id="KW-1185">Reference proteome</keyword>
<dbReference type="PANTHER" id="PTHR22683">
    <property type="entry name" value="SPORULATION PROTEIN RELATED"/>
    <property type="match status" value="1"/>
</dbReference>
<protein>
    <recommendedName>
        <fullName evidence="5">FtsK domain-containing protein</fullName>
    </recommendedName>
</protein>
<keyword evidence="3 4" id="KW-0067">ATP-binding</keyword>
<evidence type="ECO:0000313" key="6">
    <source>
        <dbReference type="EMBL" id="GMA32364.1"/>
    </source>
</evidence>
<feature type="binding site" evidence="4">
    <location>
        <begin position="322"/>
        <end position="329"/>
    </location>
    <ligand>
        <name>ATP</name>
        <dbReference type="ChEBI" id="CHEBI:30616"/>
    </ligand>
</feature>
<feature type="binding site" evidence="4">
    <location>
        <begin position="34"/>
        <end position="41"/>
    </location>
    <ligand>
        <name>ATP</name>
        <dbReference type="ChEBI" id="CHEBI:30616"/>
    </ligand>
</feature>
<dbReference type="GO" id="GO:0005524">
    <property type="term" value="F:ATP binding"/>
    <property type="evidence" value="ECO:0007669"/>
    <property type="project" value="UniProtKB-UniRule"/>
</dbReference>
<dbReference type="Gene3D" id="3.40.50.300">
    <property type="entry name" value="P-loop containing nucleotide triphosphate hydrolases"/>
    <property type="match status" value="2"/>
</dbReference>
<evidence type="ECO:0000256" key="3">
    <source>
        <dbReference type="ARBA" id="ARBA00022840"/>
    </source>
</evidence>
<evidence type="ECO:0000256" key="4">
    <source>
        <dbReference type="PROSITE-ProRule" id="PRU00289"/>
    </source>
</evidence>
<dbReference type="InterPro" id="IPR003593">
    <property type="entry name" value="AAA+_ATPase"/>
</dbReference>
<sequence length="525" mass="56509">MVVPLGLVDRPLEQRRETLTITLGGAAGHVGVIGAPRTGKSTMLRSIVTGIALTHTPLEAHFYVLDFGGGTFTPFRDLPHVASVTGRSEPDVVRRTVAEVTALVNAREQYFRDKGIDTVETYRARRKPGDPSGVDDGYGDIFLVVDGWTTLRNEFDDVEPQIQALAGRGLTFGLHVMLATGRWMDVRSQMKDAIGTRLELRLGDALDSEVDRKVAQQVPTDRPGRGLTPGKHHFLSALPRVDGDASPRTLGDGVSDLVQTVASAWDGPPGPKLRLLPELVTLDEVRAQAGPEETRVLLGVDEAALAPLALDVDANPHVVLLGDSGSGKSSFLRGVVSEVMRTRTPKQAQFVALDYRRALLGEIPQEYLNTYVTSHDDAVAQLKGLAEYLRTRMPGPDVTPAELRARSWWTGAEVFVLVDDYDLVATSAGNPLQALAPLFAQASDVGLHVIVTRRVGGASRALYDPVLQPMRDLAAPVVLLSGSPDEGALIGRLKARVTVPGRATIVTREAGAQVAQLAWVPPQHP</sequence>
<dbReference type="SUPFAM" id="SSF52540">
    <property type="entry name" value="P-loop containing nucleoside triphosphate hydrolases"/>
    <property type="match status" value="2"/>
</dbReference>
<dbReference type="PROSITE" id="PS00675">
    <property type="entry name" value="SIGMA54_INTERACT_1"/>
    <property type="match status" value="1"/>
</dbReference>
<dbReference type="PANTHER" id="PTHR22683:SF1">
    <property type="entry name" value="TYPE VII SECRETION SYSTEM PROTEIN ESSC"/>
    <property type="match status" value="1"/>
</dbReference>
<keyword evidence="1" id="KW-0677">Repeat</keyword>
<evidence type="ECO:0000259" key="5">
    <source>
        <dbReference type="PROSITE" id="PS50901"/>
    </source>
</evidence>
<evidence type="ECO:0000256" key="2">
    <source>
        <dbReference type="ARBA" id="ARBA00022741"/>
    </source>
</evidence>
<dbReference type="Pfam" id="PF01580">
    <property type="entry name" value="FtsK_SpoIIIE"/>
    <property type="match status" value="2"/>
</dbReference>
<dbReference type="NCBIfam" id="TIGR03925">
    <property type="entry name" value="T7SS_EccC_b"/>
    <property type="match status" value="1"/>
</dbReference>
<dbReference type="SMART" id="SM00382">
    <property type="entry name" value="AAA"/>
    <property type="match status" value="2"/>
</dbReference>
<dbReference type="EMBL" id="BSUM01000001">
    <property type="protein sequence ID" value="GMA32364.1"/>
    <property type="molecule type" value="Genomic_DNA"/>
</dbReference>
<dbReference type="InterPro" id="IPR027417">
    <property type="entry name" value="P-loop_NTPase"/>
</dbReference>
<proteinExistence type="predicted"/>
<dbReference type="AlphaFoldDB" id="A0AA38CTT7"/>
<dbReference type="InterPro" id="IPR002543">
    <property type="entry name" value="FtsK_dom"/>
</dbReference>
<comment type="caution">
    <text evidence="6">The sequence shown here is derived from an EMBL/GenBank/DDBJ whole genome shotgun (WGS) entry which is preliminary data.</text>
</comment>
<accession>A0AA38CTT7</accession>
<evidence type="ECO:0000256" key="1">
    <source>
        <dbReference type="ARBA" id="ARBA00022737"/>
    </source>
</evidence>
<dbReference type="PROSITE" id="PS50901">
    <property type="entry name" value="FTSK"/>
    <property type="match status" value="2"/>
</dbReference>
<keyword evidence="2 4" id="KW-0547">Nucleotide-binding</keyword>
<name>A0AA38CTT7_9MICO</name>
<dbReference type="InterPro" id="IPR023837">
    <property type="entry name" value="EccCb-like_Actinobacteria"/>
</dbReference>
<feature type="domain" description="FtsK" evidence="5">
    <location>
        <begin position="16"/>
        <end position="209"/>
    </location>
</feature>
<reference evidence="6" key="1">
    <citation type="journal article" date="2014" name="Int. J. Syst. Evol. Microbiol.">
        <title>Complete genome sequence of Corynebacterium casei LMG S-19264T (=DSM 44701T), isolated from a smear-ripened cheese.</title>
        <authorList>
            <consortium name="US DOE Joint Genome Institute (JGI-PGF)"/>
            <person name="Walter F."/>
            <person name="Albersmeier A."/>
            <person name="Kalinowski J."/>
            <person name="Ruckert C."/>
        </authorList>
    </citation>
    <scope>NUCLEOTIDE SEQUENCE</scope>
    <source>
        <strain evidence="6">NBRC 112290</strain>
    </source>
</reference>
<dbReference type="RefSeq" id="WP_284251068.1">
    <property type="nucleotide sequence ID" value="NZ_BSUM01000001.1"/>
</dbReference>